<name>A0A0N4Z523_PARTI</name>
<evidence type="ECO:0000313" key="2">
    <source>
        <dbReference type="Proteomes" id="UP000038045"/>
    </source>
</evidence>
<reference evidence="3" key="1">
    <citation type="submission" date="2017-02" db="UniProtKB">
        <authorList>
            <consortium name="WormBaseParasite"/>
        </authorList>
    </citation>
    <scope>IDENTIFICATION</scope>
</reference>
<sequence length="308" mass="36360">MDLILYLTSWCCILSNAQFFVYVIIYRRKYAISTENLWIITIQFLDFLRACAVIFFDELSSFDNIDFKEVLEGKSHCILGLFQEEVSTSFKLGIFQSIMVNRYGNWKKTKDENPFEISNELIYTICLLIGPGAQFIYLTNFFPIMFQRIAEYETNPFSLLNLSSYYLASDIRFGALTMSIGMLIFICVVFNCTGNDLKLKDDENSKNQLKALKFYKECYYKEKNNDEPEVVFSSRMTDTGFRNFFMAFLSLTFFFEITVPMCFCYETSFVAFKILLWIMRNCDSIRSIITSLIFRHNIKFYRIKEEED</sequence>
<keyword evidence="2" id="KW-1185">Reference proteome</keyword>
<feature type="transmembrane region" description="Helical" evidence="1">
    <location>
        <begin position="244"/>
        <end position="265"/>
    </location>
</feature>
<evidence type="ECO:0000313" key="3">
    <source>
        <dbReference type="WBParaSite" id="PTRK_0000208700.1"/>
    </source>
</evidence>
<proteinExistence type="predicted"/>
<feature type="transmembrane region" description="Helical" evidence="1">
    <location>
        <begin position="173"/>
        <end position="191"/>
    </location>
</feature>
<dbReference type="AlphaFoldDB" id="A0A0N4Z523"/>
<feature type="transmembrane region" description="Helical" evidence="1">
    <location>
        <begin position="121"/>
        <end position="142"/>
    </location>
</feature>
<feature type="transmembrane region" description="Helical" evidence="1">
    <location>
        <begin position="6"/>
        <end position="25"/>
    </location>
</feature>
<evidence type="ECO:0000256" key="1">
    <source>
        <dbReference type="SAM" id="Phobius"/>
    </source>
</evidence>
<organism evidence="2 3">
    <name type="scientific">Parastrongyloides trichosuri</name>
    <name type="common">Possum-specific nematode worm</name>
    <dbReference type="NCBI Taxonomy" id="131310"/>
    <lineage>
        <taxon>Eukaryota</taxon>
        <taxon>Metazoa</taxon>
        <taxon>Ecdysozoa</taxon>
        <taxon>Nematoda</taxon>
        <taxon>Chromadorea</taxon>
        <taxon>Rhabditida</taxon>
        <taxon>Tylenchina</taxon>
        <taxon>Panagrolaimomorpha</taxon>
        <taxon>Strongyloidoidea</taxon>
        <taxon>Strongyloididae</taxon>
        <taxon>Parastrongyloides</taxon>
    </lineage>
</organism>
<keyword evidence="1" id="KW-1133">Transmembrane helix</keyword>
<dbReference type="WBParaSite" id="PTRK_0000208700.1">
    <property type="protein sequence ID" value="PTRK_0000208700.1"/>
    <property type="gene ID" value="PTRK_0000208700"/>
</dbReference>
<keyword evidence="1" id="KW-0472">Membrane</keyword>
<accession>A0A0N4Z523</accession>
<protein>
    <submittedName>
        <fullName evidence="3">7TM_GPCR_Srx domain-containing protein</fullName>
    </submittedName>
</protein>
<dbReference type="Proteomes" id="UP000038045">
    <property type="component" value="Unplaced"/>
</dbReference>
<keyword evidence="1" id="KW-0812">Transmembrane</keyword>